<dbReference type="PROSITE" id="PS00061">
    <property type="entry name" value="ADH_SHORT"/>
    <property type="match status" value="1"/>
</dbReference>
<keyword evidence="2 3" id="KW-0560">Oxidoreductase</keyword>
<comment type="similarity">
    <text evidence="1">Belongs to the short-chain dehydrogenases/reductases (SDR) family.</text>
</comment>
<dbReference type="InterPro" id="IPR002347">
    <property type="entry name" value="SDR_fam"/>
</dbReference>
<gene>
    <name evidence="3" type="ORF">J2S59_003741</name>
</gene>
<proteinExistence type="inferred from homology"/>
<reference evidence="3 4" key="1">
    <citation type="submission" date="2023-07" db="EMBL/GenBank/DDBJ databases">
        <title>Sequencing the genomes of 1000 actinobacteria strains.</title>
        <authorList>
            <person name="Klenk H.-P."/>
        </authorList>
    </citation>
    <scope>NUCLEOTIDE SEQUENCE [LARGE SCALE GENOMIC DNA]</scope>
    <source>
        <strain evidence="3 4">GD13</strain>
    </source>
</reference>
<dbReference type="EC" id="1.1.1.53" evidence="3"/>
<protein>
    <submittedName>
        <fullName evidence="3">3alpha(Or 20beta)-hydroxysteroid dehydrogenase</fullName>
        <ecNumber evidence="3">1.1.1.53</ecNumber>
    </submittedName>
</protein>
<dbReference type="Gene3D" id="3.40.50.720">
    <property type="entry name" value="NAD(P)-binding Rossmann-like Domain"/>
    <property type="match status" value="1"/>
</dbReference>
<dbReference type="Proteomes" id="UP001240447">
    <property type="component" value="Unassembled WGS sequence"/>
</dbReference>
<evidence type="ECO:0000313" key="3">
    <source>
        <dbReference type="EMBL" id="MDP9823932.1"/>
    </source>
</evidence>
<comment type="caution">
    <text evidence="3">The sequence shown here is derived from an EMBL/GenBank/DDBJ whole genome shotgun (WGS) entry which is preliminary data.</text>
</comment>
<evidence type="ECO:0000256" key="1">
    <source>
        <dbReference type="ARBA" id="ARBA00006484"/>
    </source>
</evidence>
<dbReference type="SUPFAM" id="SSF51735">
    <property type="entry name" value="NAD(P)-binding Rossmann-fold domains"/>
    <property type="match status" value="1"/>
</dbReference>
<evidence type="ECO:0000256" key="2">
    <source>
        <dbReference type="ARBA" id="ARBA00023002"/>
    </source>
</evidence>
<dbReference type="EMBL" id="JAUSQM010000001">
    <property type="protein sequence ID" value="MDP9823932.1"/>
    <property type="molecule type" value="Genomic_DNA"/>
</dbReference>
<dbReference type="Pfam" id="PF13561">
    <property type="entry name" value="adh_short_C2"/>
    <property type="match status" value="1"/>
</dbReference>
<sequence length="249" mass="25431">MSAAHPAGRTDLLASLAGKVAVITGAARGQGAAEAELLAELGAHVVLTDVIEDEGAALAGRLGESATFVPHDVSSRAAWDRVAEVARARHGRVDVLINNAGVYRTGDILTWPEDELRQIFDINLLGAVLGLQAIVPLMPEGSAVVNVASISGMRGHAGALPYAASKWGLRGVTKSAAREFAPRGIRVNCVCPGAVETPMIAGSTMDLSHLPIPRRGTAAEVAGLVAYLASDAAGYITGADLVVDGGSTA</sequence>
<organism evidence="3 4">
    <name type="scientific">Nocardioides massiliensis</name>
    <dbReference type="NCBI Taxonomy" id="1325935"/>
    <lineage>
        <taxon>Bacteria</taxon>
        <taxon>Bacillati</taxon>
        <taxon>Actinomycetota</taxon>
        <taxon>Actinomycetes</taxon>
        <taxon>Propionibacteriales</taxon>
        <taxon>Nocardioidaceae</taxon>
        <taxon>Nocardioides</taxon>
    </lineage>
</organism>
<dbReference type="PRINTS" id="PR00081">
    <property type="entry name" value="GDHRDH"/>
</dbReference>
<dbReference type="InterPro" id="IPR036291">
    <property type="entry name" value="NAD(P)-bd_dom_sf"/>
</dbReference>
<keyword evidence="4" id="KW-1185">Reference proteome</keyword>
<name>A0ABT9NU31_9ACTN</name>
<accession>A0ABT9NU31</accession>
<dbReference type="RefSeq" id="WP_306825391.1">
    <property type="nucleotide sequence ID" value="NZ_JAUSQM010000001.1"/>
</dbReference>
<dbReference type="PANTHER" id="PTHR42760">
    <property type="entry name" value="SHORT-CHAIN DEHYDROGENASES/REDUCTASES FAMILY MEMBER"/>
    <property type="match status" value="1"/>
</dbReference>
<dbReference type="PANTHER" id="PTHR42760:SF133">
    <property type="entry name" value="3-OXOACYL-[ACYL-CARRIER-PROTEIN] REDUCTASE"/>
    <property type="match status" value="1"/>
</dbReference>
<dbReference type="PRINTS" id="PR00080">
    <property type="entry name" value="SDRFAMILY"/>
</dbReference>
<dbReference type="GO" id="GO:0047044">
    <property type="term" value="F:androstan-3-alpha,17-beta-diol dehydrogenase (NAD+) activity"/>
    <property type="evidence" value="ECO:0007669"/>
    <property type="project" value="UniProtKB-EC"/>
</dbReference>
<dbReference type="InterPro" id="IPR020904">
    <property type="entry name" value="Sc_DH/Rdtase_CS"/>
</dbReference>
<evidence type="ECO:0000313" key="4">
    <source>
        <dbReference type="Proteomes" id="UP001240447"/>
    </source>
</evidence>